<name>A0A200JE38_9ENTE</name>
<reference evidence="2" key="3">
    <citation type="submission" date="2024-03" db="EMBL/GenBank/DDBJ databases">
        <title>The Genome Sequence of Enterococcus sp. DIV0238c.</title>
        <authorList>
            <consortium name="The Broad Institute Genomics Platform"/>
            <consortium name="The Broad Institute Microbial Omics Core"/>
            <consortium name="The Broad Institute Genomic Center for Infectious Diseases"/>
            <person name="Earl A."/>
            <person name="Manson A."/>
            <person name="Gilmore M."/>
            <person name="Schwartman J."/>
            <person name="Shea T."/>
            <person name="Abouelleil A."/>
            <person name="Cao P."/>
            <person name="Chapman S."/>
            <person name="Cusick C."/>
            <person name="Young S."/>
            <person name="Neafsey D."/>
            <person name="Nusbaum C."/>
            <person name="Birren B."/>
        </authorList>
    </citation>
    <scope>NUCLEOTIDE SEQUENCE</scope>
    <source>
        <strain evidence="2">9D6_DIV0238</strain>
    </source>
</reference>
<organism evidence="1">
    <name type="scientific">Candidatus Enterococcus dunnyi</name>
    <dbReference type="NCBI Taxonomy" id="1834192"/>
    <lineage>
        <taxon>Bacteria</taxon>
        <taxon>Bacillati</taxon>
        <taxon>Bacillota</taxon>
        <taxon>Bacilli</taxon>
        <taxon>Lactobacillales</taxon>
        <taxon>Enterococcaceae</taxon>
        <taxon>Enterococcus</taxon>
    </lineage>
</organism>
<accession>A0A200JE38</accession>
<dbReference type="AlphaFoldDB" id="A0A200JE38"/>
<reference evidence="2" key="2">
    <citation type="submission" date="2017-05" db="EMBL/GenBank/DDBJ databases">
        <authorList>
            <consortium name="The Broad Institute Genomics Platform"/>
            <consortium name="The Broad Institute Genomic Center for Infectious Diseases"/>
            <person name="Earl A."/>
            <person name="Manson A."/>
            <person name="Schwartman J."/>
            <person name="Gilmore M."/>
            <person name="Abouelleil A."/>
            <person name="Cao P."/>
            <person name="Chapman S."/>
            <person name="Cusick C."/>
            <person name="Shea T."/>
            <person name="Young S."/>
            <person name="Neafsey D."/>
            <person name="Nusbaum C."/>
            <person name="Birren B."/>
        </authorList>
    </citation>
    <scope>NUCLEOTIDE SEQUENCE</scope>
    <source>
        <strain evidence="2">9D6_DIV0238</strain>
    </source>
</reference>
<evidence type="ECO:0000313" key="1">
    <source>
        <dbReference type="EMBL" id="OUZ35131.1"/>
    </source>
</evidence>
<evidence type="ECO:0000313" key="3">
    <source>
        <dbReference type="Proteomes" id="UP000196151"/>
    </source>
</evidence>
<dbReference type="Proteomes" id="UP000196151">
    <property type="component" value="Chromosome"/>
</dbReference>
<proteinExistence type="predicted"/>
<keyword evidence="3" id="KW-1185">Reference proteome</keyword>
<reference evidence="1" key="1">
    <citation type="submission" date="2017-05" db="EMBL/GenBank/DDBJ databases">
        <title>The Genome Sequence of Enterococcus sp. 9D6_DIV0238.</title>
        <authorList>
            <consortium name="The Broad Institute Genomics Platform"/>
            <consortium name="The Broad Institute Genomic Center for Infectious Diseases"/>
            <person name="Earl A."/>
            <person name="Manson A."/>
            <person name="Schwartman J."/>
            <person name="Gilmore M."/>
            <person name="Abouelleil A."/>
            <person name="Cao P."/>
            <person name="Chapman S."/>
            <person name="Cusick C."/>
            <person name="Shea T."/>
            <person name="Young S."/>
            <person name="Neafsey D."/>
            <person name="Nusbaum C."/>
            <person name="Birren B."/>
        </authorList>
    </citation>
    <scope>NUCLEOTIDE SEQUENCE [LARGE SCALE GENOMIC DNA]</scope>
    <source>
        <strain evidence="1">9D6_DIV0238</strain>
    </source>
</reference>
<gene>
    <name evidence="1" type="ORF">A5889_000606</name>
    <name evidence="2" type="ORF">A5889_003196</name>
</gene>
<protein>
    <submittedName>
        <fullName evidence="1">Uncharacterized protein</fullName>
    </submittedName>
</protein>
<sequence length="37" mass="4184">MIVLMSKGHQGGPFAITNQKGEITWKLLTNILQNWTN</sequence>
<dbReference type="EMBL" id="CP147246">
    <property type="protein sequence ID" value="WYJ95648.1"/>
    <property type="molecule type" value="Genomic_DNA"/>
</dbReference>
<evidence type="ECO:0000313" key="2">
    <source>
        <dbReference type="EMBL" id="WYJ95648.1"/>
    </source>
</evidence>
<dbReference type="EMBL" id="NIBQ01000001">
    <property type="protein sequence ID" value="OUZ35131.1"/>
    <property type="molecule type" value="Genomic_DNA"/>
</dbReference>